<dbReference type="RefSeq" id="WP_235177827.1">
    <property type="nucleotide sequence ID" value="NZ_JAKFFV010000007.1"/>
</dbReference>
<evidence type="ECO:0000256" key="2">
    <source>
        <dbReference type="ARBA" id="ARBA00023125"/>
    </source>
</evidence>
<feature type="domain" description="HTH araC/xylS-type" evidence="4">
    <location>
        <begin position="154"/>
        <end position="256"/>
    </location>
</feature>
<dbReference type="InterPro" id="IPR018060">
    <property type="entry name" value="HTH_AraC"/>
</dbReference>
<reference evidence="5" key="1">
    <citation type="submission" date="2022-01" db="EMBL/GenBank/DDBJ databases">
        <title>Novel species in genus Dyadobacter.</title>
        <authorList>
            <person name="Ma C."/>
        </authorList>
    </citation>
    <scope>NUCLEOTIDE SEQUENCE</scope>
    <source>
        <strain evidence="5">CY357</strain>
    </source>
</reference>
<proteinExistence type="predicted"/>
<dbReference type="SUPFAM" id="SSF46689">
    <property type="entry name" value="Homeodomain-like"/>
    <property type="match status" value="1"/>
</dbReference>
<accession>A0A9X1TSB0</accession>
<evidence type="ECO:0000313" key="5">
    <source>
        <dbReference type="EMBL" id="MCF2498879.1"/>
    </source>
</evidence>
<evidence type="ECO:0000256" key="3">
    <source>
        <dbReference type="ARBA" id="ARBA00023163"/>
    </source>
</evidence>
<keyword evidence="3" id="KW-0804">Transcription</keyword>
<dbReference type="PROSITE" id="PS01124">
    <property type="entry name" value="HTH_ARAC_FAMILY_2"/>
    <property type="match status" value="1"/>
</dbReference>
<protein>
    <submittedName>
        <fullName evidence="5">AraC family transcriptional regulator</fullName>
    </submittedName>
</protein>
<keyword evidence="2" id="KW-0238">DNA-binding</keyword>
<comment type="caution">
    <text evidence="5">The sequence shown here is derived from an EMBL/GenBank/DDBJ whole genome shotgun (WGS) entry which is preliminary data.</text>
</comment>
<dbReference type="GO" id="GO:0043565">
    <property type="term" value="F:sequence-specific DNA binding"/>
    <property type="evidence" value="ECO:0007669"/>
    <property type="project" value="InterPro"/>
</dbReference>
<name>A0A9X1TSB0_9BACT</name>
<gene>
    <name evidence="5" type="ORF">L0661_11205</name>
</gene>
<dbReference type="Gene3D" id="1.10.10.60">
    <property type="entry name" value="Homeodomain-like"/>
    <property type="match status" value="1"/>
</dbReference>
<dbReference type="InterPro" id="IPR050204">
    <property type="entry name" value="AraC_XylS_family_regulators"/>
</dbReference>
<dbReference type="Proteomes" id="UP001139411">
    <property type="component" value="Unassembled WGS sequence"/>
</dbReference>
<keyword evidence="1" id="KW-0805">Transcription regulation</keyword>
<dbReference type="EMBL" id="JAKFFV010000007">
    <property type="protein sequence ID" value="MCF2498879.1"/>
    <property type="molecule type" value="Genomic_DNA"/>
</dbReference>
<evidence type="ECO:0000313" key="6">
    <source>
        <dbReference type="Proteomes" id="UP001139411"/>
    </source>
</evidence>
<sequence length="267" mass="30539">MKSFAILPDAAFEDQIDCLFSNYAERYSLSEMAAPMLNNELFFSLGDQFRIGNQVFYKGQQTSVEFYRNHPLAQPVESKGEHFTFGVIFKPWALTLMERCGSQDLRRVPIPVKIKIVKSLFINEFGQEDNQPMPECLHNIFRFIANKITFRAPGDTIKAILEELERVRTLGKPINSIIDRAGISHKSVIASFRNHIGVTPLRFVHHHAVLKTLPDLQAGIIPIAQIAVDNGFYDQSHFNRVFKSFMLISPGIYRQSYFEGKFRPIIA</sequence>
<dbReference type="InterPro" id="IPR009057">
    <property type="entry name" value="Homeodomain-like_sf"/>
</dbReference>
<dbReference type="Pfam" id="PF12833">
    <property type="entry name" value="HTH_18"/>
    <property type="match status" value="1"/>
</dbReference>
<evidence type="ECO:0000259" key="4">
    <source>
        <dbReference type="PROSITE" id="PS01124"/>
    </source>
</evidence>
<organism evidence="5 6">
    <name type="scientific">Dyadobacter chenhuakuii</name>
    <dbReference type="NCBI Taxonomy" id="2909339"/>
    <lineage>
        <taxon>Bacteria</taxon>
        <taxon>Pseudomonadati</taxon>
        <taxon>Bacteroidota</taxon>
        <taxon>Cytophagia</taxon>
        <taxon>Cytophagales</taxon>
        <taxon>Spirosomataceae</taxon>
        <taxon>Dyadobacter</taxon>
    </lineage>
</organism>
<dbReference type="GO" id="GO:0003700">
    <property type="term" value="F:DNA-binding transcription factor activity"/>
    <property type="evidence" value="ECO:0007669"/>
    <property type="project" value="InterPro"/>
</dbReference>
<dbReference type="PANTHER" id="PTHR46796:SF13">
    <property type="entry name" value="HTH-TYPE TRANSCRIPTIONAL ACTIVATOR RHAS"/>
    <property type="match status" value="1"/>
</dbReference>
<dbReference type="SMART" id="SM00342">
    <property type="entry name" value="HTH_ARAC"/>
    <property type="match status" value="1"/>
</dbReference>
<evidence type="ECO:0000256" key="1">
    <source>
        <dbReference type="ARBA" id="ARBA00023015"/>
    </source>
</evidence>
<dbReference type="AlphaFoldDB" id="A0A9X1TSB0"/>
<dbReference type="PANTHER" id="PTHR46796">
    <property type="entry name" value="HTH-TYPE TRANSCRIPTIONAL ACTIVATOR RHAS-RELATED"/>
    <property type="match status" value="1"/>
</dbReference>